<keyword evidence="6" id="KW-0479">Metal-binding</keyword>
<evidence type="ECO:0000256" key="1">
    <source>
        <dbReference type="ARBA" id="ARBA00001947"/>
    </source>
</evidence>
<dbReference type="SUPFAM" id="SSF55486">
    <property type="entry name" value="Metalloproteases ('zincins'), catalytic domain"/>
    <property type="match status" value="1"/>
</dbReference>
<evidence type="ECO:0000256" key="3">
    <source>
        <dbReference type="ARBA" id="ARBA00006006"/>
    </source>
</evidence>
<dbReference type="InterPro" id="IPR027268">
    <property type="entry name" value="Peptidase_M4/M1_CTD_sf"/>
</dbReference>
<keyword evidence="8" id="KW-0378">Hydrolase</keyword>
<evidence type="ECO:0000256" key="4">
    <source>
        <dbReference type="ARBA" id="ARBA00022525"/>
    </source>
</evidence>
<feature type="chain" id="PRO_5046825503" evidence="13">
    <location>
        <begin position="19"/>
        <end position="985"/>
    </location>
</feature>
<dbReference type="EMBL" id="JAVRHT010000015">
    <property type="protein sequence ID" value="MDT0631657.1"/>
    <property type="molecule type" value="Genomic_DNA"/>
</dbReference>
<evidence type="ECO:0000256" key="12">
    <source>
        <dbReference type="SAM" id="MobiDB-lite"/>
    </source>
</evidence>
<keyword evidence="7 13" id="KW-0732">Signal</keyword>
<evidence type="ECO:0000313" key="17">
    <source>
        <dbReference type="Proteomes" id="UP001267426"/>
    </source>
</evidence>
<comment type="cofactor">
    <cofactor evidence="1">
        <name>Zn(2+)</name>
        <dbReference type="ChEBI" id="CHEBI:29105"/>
    </cofactor>
</comment>
<feature type="signal peptide" evidence="13">
    <location>
        <begin position="1"/>
        <end position="18"/>
    </location>
</feature>
<name>A0ABU3BQU2_9BACT</name>
<dbReference type="SUPFAM" id="SSF52025">
    <property type="entry name" value="PA domain"/>
    <property type="match status" value="1"/>
</dbReference>
<feature type="compositionally biased region" description="Low complexity" evidence="12">
    <location>
        <begin position="308"/>
        <end position="318"/>
    </location>
</feature>
<comment type="similarity">
    <text evidence="3">Belongs to the peptidase M36 family.</text>
</comment>
<dbReference type="InterPro" id="IPR003137">
    <property type="entry name" value="PA_domain"/>
</dbReference>
<keyword evidence="4" id="KW-0964">Secreted</keyword>
<feature type="region of interest" description="Disordered" evidence="12">
    <location>
        <begin position="300"/>
        <end position="324"/>
    </location>
</feature>
<dbReference type="InterPro" id="IPR050371">
    <property type="entry name" value="Fungal_virulence_M36"/>
</dbReference>
<evidence type="ECO:0000256" key="2">
    <source>
        <dbReference type="ARBA" id="ARBA00004613"/>
    </source>
</evidence>
<organism evidence="16 17">
    <name type="scientific">Rubrivirga litoralis</name>
    <dbReference type="NCBI Taxonomy" id="3075598"/>
    <lineage>
        <taxon>Bacteria</taxon>
        <taxon>Pseudomonadati</taxon>
        <taxon>Rhodothermota</taxon>
        <taxon>Rhodothermia</taxon>
        <taxon>Rhodothermales</taxon>
        <taxon>Rubricoccaceae</taxon>
        <taxon>Rubrivirga</taxon>
    </lineage>
</organism>
<protein>
    <submittedName>
        <fullName evidence="16">M36 family metallopeptidase</fullName>
    </submittedName>
</protein>
<proteinExistence type="inferred from homology"/>
<dbReference type="Proteomes" id="UP001267426">
    <property type="component" value="Unassembled WGS sequence"/>
</dbReference>
<dbReference type="Gene3D" id="3.10.170.10">
    <property type="match status" value="2"/>
</dbReference>
<accession>A0ABU3BQU2</accession>
<keyword evidence="17" id="KW-1185">Reference proteome</keyword>
<evidence type="ECO:0000256" key="5">
    <source>
        <dbReference type="ARBA" id="ARBA00022670"/>
    </source>
</evidence>
<comment type="subcellular location">
    <subcellularLocation>
        <location evidence="2">Secreted</location>
    </subcellularLocation>
</comment>
<feature type="region of interest" description="Disordered" evidence="12">
    <location>
        <begin position="381"/>
        <end position="404"/>
    </location>
</feature>
<evidence type="ECO:0000259" key="15">
    <source>
        <dbReference type="Pfam" id="PF07504"/>
    </source>
</evidence>
<dbReference type="InterPro" id="IPR046450">
    <property type="entry name" value="PA_dom_sf"/>
</dbReference>
<dbReference type="Pfam" id="PF07504">
    <property type="entry name" value="FTP"/>
    <property type="match status" value="1"/>
</dbReference>
<dbReference type="Gene3D" id="1.10.390.10">
    <property type="entry name" value="Neutral Protease Domain 2"/>
    <property type="match status" value="1"/>
</dbReference>
<comment type="caution">
    <text evidence="16">The sequence shown here is derived from an EMBL/GenBank/DDBJ whole genome shotgun (WGS) entry which is preliminary data.</text>
</comment>
<dbReference type="PANTHER" id="PTHR33478:SF1">
    <property type="entry name" value="EXTRACELLULAR METALLOPROTEINASE MEP"/>
    <property type="match status" value="1"/>
</dbReference>
<feature type="domain" description="FTP" evidence="15">
    <location>
        <begin position="44"/>
        <end position="87"/>
    </location>
</feature>
<evidence type="ECO:0000256" key="13">
    <source>
        <dbReference type="SAM" id="SignalP"/>
    </source>
</evidence>
<evidence type="ECO:0000256" key="7">
    <source>
        <dbReference type="ARBA" id="ARBA00022729"/>
    </source>
</evidence>
<evidence type="ECO:0000256" key="6">
    <source>
        <dbReference type="ARBA" id="ARBA00022723"/>
    </source>
</evidence>
<dbReference type="RefSeq" id="WP_311662999.1">
    <property type="nucleotide sequence ID" value="NZ_JAVRHT010000015.1"/>
</dbReference>
<feature type="domain" description="PA" evidence="14">
    <location>
        <begin position="443"/>
        <end position="536"/>
    </location>
</feature>
<dbReference type="PANTHER" id="PTHR33478">
    <property type="entry name" value="EXTRACELLULAR METALLOPROTEINASE MEP"/>
    <property type="match status" value="1"/>
</dbReference>
<evidence type="ECO:0000259" key="14">
    <source>
        <dbReference type="Pfam" id="PF02225"/>
    </source>
</evidence>
<dbReference type="PRINTS" id="PR00999">
    <property type="entry name" value="FUNGALYSIN"/>
</dbReference>
<sequence length="985" mass="101115">MRLVLLAALVLGPALALAQESPAVAAARDHFREAGARAATDDLADLHPTHVHEDARTGLTFVTLVQRHAGVEVFGTAATAAVSHGGRTHSAPPPFERDLAERAGPSTPALSGAAAVAVAEGVARRALARPAPPGPPVLTDDPAVDARAAAEAAARTRAVEAGAPRLGYHETDGGALRLAWEVVVRGVGGAAVLRRVRVDALTGAVLADDDLVVHDAWPAAPTPAPPAASAPPVFLDAGRGGAARAGAYRVVPFPFESPDTDGFALVADPADPAASPLGWHDDGDQTYTVTRGNNVYAYLDADDDDAPDPGSAPDGGPSLTFDFPFDPDAPVRQNGPAAVTNLFYWNNVAHDVAYRYGFDEAAGNFQVTNVTGAGQGDDAVRAEARDGSGSNNANFGTPPEGRPPRMQMFEWRGGAQLRVTAPAALAGPFPSLAAGFGPPVGFSGPLVPTRGPGGETTGCPGQVTGDLTGRVALVERGGCTFVEKVLEAQAAGAIGVVVYNRTGADGGGDVLIVMSGTGDGIAVPSVFVGRSTGLALAGSPAPVAVDVAQLADRLSSFDAGVVVHEYAHGISNRLVGGPSDVGCLSNGATDPDDPAASRPGEQMGEGWSDFYALMLTQRSGDTGRQPRGVGTYLRFEVPDGPGLRPAPYSTDFAVNDYTYADVVSGAAFEPAGARGLSVPHGVGFVWASALWEMTWDLIDTLGFSEDIADASGGAGNQVALNLVTTGLKLTPCTPGFVDGRDAILAADEALYGGAHADLLWNAFARRGLGLDARQGSPENPNDGRAGFVTPSGAGAVALSQTAAVATVRPGASETVEVVLRSARETDDQFAVVIEELPPWLTVEPVAGVLPAGGEVVLRVTLRPSPLDTGRLTATVPVEVDAATRLRLSVRVATDGGVEGTHDLSAVGPNPARTEARFTLAVPATQRVEVALYDRLGRRLRAFAAQLDADTRRSFAVDVGGLASGVYVLRVEGEAFGESRTLTVVR</sequence>
<dbReference type="InterPro" id="IPR001842">
    <property type="entry name" value="Peptidase_M36"/>
</dbReference>
<dbReference type="CDD" id="cd09596">
    <property type="entry name" value="M36"/>
    <property type="match status" value="1"/>
</dbReference>
<reference evidence="16 17" key="1">
    <citation type="submission" date="2023-09" db="EMBL/GenBank/DDBJ databases">
        <authorList>
            <person name="Rey-Velasco X."/>
        </authorList>
    </citation>
    <scope>NUCLEOTIDE SEQUENCE [LARGE SCALE GENOMIC DNA]</scope>
    <source>
        <strain evidence="16 17">F394</strain>
    </source>
</reference>
<evidence type="ECO:0000313" key="16">
    <source>
        <dbReference type="EMBL" id="MDT0631657.1"/>
    </source>
</evidence>
<dbReference type="Pfam" id="PF02128">
    <property type="entry name" value="Peptidase_M36"/>
    <property type="match status" value="1"/>
</dbReference>
<evidence type="ECO:0000256" key="10">
    <source>
        <dbReference type="ARBA" id="ARBA00023049"/>
    </source>
</evidence>
<evidence type="ECO:0000256" key="11">
    <source>
        <dbReference type="ARBA" id="ARBA00023145"/>
    </source>
</evidence>
<feature type="region of interest" description="Disordered" evidence="12">
    <location>
        <begin position="83"/>
        <end position="108"/>
    </location>
</feature>
<dbReference type="Pfam" id="PF02225">
    <property type="entry name" value="PA"/>
    <property type="match status" value="1"/>
</dbReference>
<evidence type="ECO:0000256" key="8">
    <source>
        <dbReference type="ARBA" id="ARBA00022801"/>
    </source>
</evidence>
<keyword evidence="10" id="KW-0482">Metalloprotease</keyword>
<evidence type="ECO:0000256" key="9">
    <source>
        <dbReference type="ARBA" id="ARBA00022833"/>
    </source>
</evidence>
<dbReference type="InterPro" id="IPR011096">
    <property type="entry name" value="FTP_domain"/>
</dbReference>
<keyword evidence="9" id="KW-0862">Zinc</keyword>
<keyword evidence="11" id="KW-0865">Zymogen</keyword>
<dbReference type="Gene3D" id="3.50.30.30">
    <property type="match status" value="1"/>
</dbReference>
<keyword evidence="5" id="KW-0645">Protease</keyword>
<gene>
    <name evidence="16" type="ORF">RM540_07825</name>
</gene>